<evidence type="ECO:0000313" key="1">
    <source>
        <dbReference type="EnsemblPlants" id="Kaladp0063s0027.1.v1.1.CDS.1"/>
    </source>
</evidence>
<organism evidence="1 2">
    <name type="scientific">Kalanchoe fedtschenkoi</name>
    <name type="common">Lavender scallops</name>
    <name type="synonym">South American air plant</name>
    <dbReference type="NCBI Taxonomy" id="63787"/>
    <lineage>
        <taxon>Eukaryota</taxon>
        <taxon>Viridiplantae</taxon>
        <taxon>Streptophyta</taxon>
        <taxon>Embryophyta</taxon>
        <taxon>Tracheophyta</taxon>
        <taxon>Spermatophyta</taxon>
        <taxon>Magnoliopsida</taxon>
        <taxon>eudicotyledons</taxon>
        <taxon>Gunneridae</taxon>
        <taxon>Pentapetalae</taxon>
        <taxon>Saxifragales</taxon>
        <taxon>Crassulaceae</taxon>
        <taxon>Kalanchoe</taxon>
    </lineage>
</organism>
<accession>A0A7N0UE76</accession>
<sequence>MVIPNSRQGSSKVLPCLDHPTSIVGQPWQMNLAGVNMRMVGSPKHHQILVAVP</sequence>
<dbReference type="EnsemblPlants" id="Kaladp0063s0027.1.v1.1">
    <property type="protein sequence ID" value="Kaladp0063s0027.1.v1.1.CDS.1"/>
    <property type="gene ID" value="Kaladp0063s0027.v1.1"/>
</dbReference>
<dbReference type="Proteomes" id="UP000594263">
    <property type="component" value="Unplaced"/>
</dbReference>
<keyword evidence="2" id="KW-1185">Reference proteome</keyword>
<evidence type="ECO:0000313" key="2">
    <source>
        <dbReference type="Proteomes" id="UP000594263"/>
    </source>
</evidence>
<protein>
    <submittedName>
        <fullName evidence="1">Uncharacterized protein</fullName>
    </submittedName>
</protein>
<dbReference type="AlphaFoldDB" id="A0A7N0UE76"/>
<name>A0A7N0UE76_KALFE</name>
<proteinExistence type="predicted"/>
<dbReference type="Gramene" id="Kaladp0063s0027.1.v1.1">
    <property type="protein sequence ID" value="Kaladp0063s0027.1.v1.1.CDS.1"/>
    <property type="gene ID" value="Kaladp0063s0027.v1.1"/>
</dbReference>
<reference evidence="1" key="1">
    <citation type="submission" date="2021-01" db="UniProtKB">
        <authorList>
            <consortium name="EnsemblPlants"/>
        </authorList>
    </citation>
    <scope>IDENTIFICATION</scope>
</reference>